<evidence type="ECO:0000313" key="2">
    <source>
        <dbReference type="Proteomes" id="UP001193389"/>
    </source>
</evidence>
<sequence>MSVFISICKKNENEYPVAYLFESTIGALPQTLNPFLS</sequence>
<dbReference type="KEGG" id="anf:AQPE_0770"/>
<reference evidence="1" key="1">
    <citation type="journal article" date="2020" name="Int. J. Syst. Evol. Microbiol.">
        <title>Aquipluma nitroreducens gen. nov. sp. nov., a novel facultatively anaerobic bacterium isolated from a freshwater lake.</title>
        <authorList>
            <person name="Watanabe M."/>
            <person name="Kojima H."/>
            <person name="Fukui M."/>
        </authorList>
    </citation>
    <scope>NUCLEOTIDE SEQUENCE</scope>
    <source>
        <strain evidence="1">MeG22</strain>
    </source>
</reference>
<dbReference type="AlphaFoldDB" id="A0A5K7S567"/>
<organism evidence="1 2">
    <name type="scientific">Aquipluma nitroreducens</name>
    <dbReference type="NCBI Taxonomy" id="2010828"/>
    <lineage>
        <taxon>Bacteria</taxon>
        <taxon>Pseudomonadati</taxon>
        <taxon>Bacteroidota</taxon>
        <taxon>Bacteroidia</taxon>
        <taxon>Marinilabiliales</taxon>
        <taxon>Prolixibacteraceae</taxon>
        <taxon>Aquipluma</taxon>
    </lineage>
</organism>
<name>A0A5K7S567_9BACT</name>
<proteinExistence type="predicted"/>
<protein>
    <submittedName>
        <fullName evidence="1">Uncharacterized protein</fullName>
    </submittedName>
</protein>
<accession>A0A5K7S567</accession>
<gene>
    <name evidence="1" type="ORF">AQPE_0770</name>
</gene>
<dbReference type="EMBL" id="AP018694">
    <property type="protein sequence ID" value="BBE16630.1"/>
    <property type="molecule type" value="Genomic_DNA"/>
</dbReference>
<keyword evidence="2" id="KW-1185">Reference proteome</keyword>
<evidence type="ECO:0000313" key="1">
    <source>
        <dbReference type="EMBL" id="BBE16630.1"/>
    </source>
</evidence>
<dbReference type="Proteomes" id="UP001193389">
    <property type="component" value="Chromosome"/>
</dbReference>